<reference evidence="3" key="1">
    <citation type="submission" date="2014-03" db="EMBL/GenBank/DDBJ databases">
        <title>The Genome Sequence of Puccinia striiformis f. sp. tritici PST-78.</title>
        <authorList>
            <consortium name="The Broad Institute Genome Sequencing Platform"/>
            <person name="Cuomo C."/>
            <person name="Hulbert S."/>
            <person name="Chen X."/>
            <person name="Walker B."/>
            <person name="Young S.K."/>
            <person name="Zeng Q."/>
            <person name="Gargeya S."/>
            <person name="Fitzgerald M."/>
            <person name="Haas B."/>
            <person name="Abouelleil A."/>
            <person name="Alvarado L."/>
            <person name="Arachchi H.M."/>
            <person name="Berlin A.M."/>
            <person name="Chapman S.B."/>
            <person name="Goldberg J."/>
            <person name="Griggs A."/>
            <person name="Gujja S."/>
            <person name="Hansen M."/>
            <person name="Howarth C."/>
            <person name="Imamovic A."/>
            <person name="Larimer J."/>
            <person name="McCowan C."/>
            <person name="Montmayeur A."/>
            <person name="Murphy C."/>
            <person name="Neiman D."/>
            <person name="Pearson M."/>
            <person name="Priest M."/>
            <person name="Roberts A."/>
            <person name="Saif S."/>
            <person name="Shea T."/>
            <person name="Sisk P."/>
            <person name="Sykes S."/>
            <person name="Wortman J."/>
            <person name="Nusbaum C."/>
            <person name="Birren B."/>
        </authorList>
    </citation>
    <scope>NUCLEOTIDE SEQUENCE [LARGE SCALE GENOMIC DNA]</scope>
    <source>
        <strain evidence="3">race PST-78</strain>
    </source>
</reference>
<dbReference type="Proteomes" id="UP000054564">
    <property type="component" value="Unassembled WGS sequence"/>
</dbReference>
<feature type="compositionally biased region" description="Basic residues" evidence="1">
    <location>
        <begin position="25"/>
        <end position="34"/>
    </location>
</feature>
<sequence length="113" mass="12345">MARGNSKKHRKGSSTSSVSSTPAPTKKRSNPHKNKPPEIVELNNSKEESLLTDQDDPSQSTKGLILTDEPELKRATLTHGNQKSPAYASYNPPSLSNATDKNGCFMIVYQCKT</sequence>
<accession>A0A0L0W0Z0</accession>
<keyword evidence="3" id="KW-1185">Reference proteome</keyword>
<proteinExistence type="predicted"/>
<evidence type="ECO:0000313" key="3">
    <source>
        <dbReference type="Proteomes" id="UP000054564"/>
    </source>
</evidence>
<gene>
    <name evidence="2" type="ORF">PSTG_01995</name>
</gene>
<evidence type="ECO:0000256" key="1">
    <source>
        <dbReference type="SAM" id="MobiDB-lite"/>
    </source>
</evidence>
<comment type="caution">
    <text evidence="2">The sequence shown here is derived from an EMBL/GenBank/DDBJ whole genome shotgun (WGS) entry which is preliminary data.</text>
</comment>
<name>A0A0L0W0Z0_9BASI</name>
<dbReference type="EMBL" id="AJIL01000010">
    <property type="protein sequence ID" value="KNF04940.1"/>
    <property type="molecule type" value="Genomic_DNA"/>
</dbReference>
<dbReference type="AlphaFoldDB" id="A0A0L0W0Z0"/>
<evidence type="ECO:0000313" key="2">
    <source>
        <dbReference type="EMBL" id="KNF04940.1"/>
    </source>
</evidence>
<feature type="region of interest" description="Disordered" evidence="1">
    <location>
        <begin position="1"/>
        <end position="99"/>
    </location>
</feature>
<protein>
    <submittedName>
        <fullName evidence="2">Uncharacterized protein</fullName>
    </submittedName>
</protein>
<feature type="compositionally biased region" description="Basic residues" evidence="1">
    <location>
        <begin position="1"/>
        <end position="12"/>
    </location>
</feature>
<organism evidence="2 3">
    <name type="scientific">Puccinia striiformis f. sp. tritici PST-78</name>
    <dbReference type="NCBI Taxonomy" id="1165861"/>
    <lineage>
        <taxon>Eukaryota</taxon>
        <taxon>Fungi</taxon>
        <taxon>Dikarya</taxon>
        <taxon>Basidiomycota</taxon>
        <taxon>Pucciniomycotina</taxon>
        <taxon>Pucciniomycetes</taxon>
        <taxon>Pucciniales</taxon>
        <taxon>Pucciniaceae</taxon>
        <taxon>Puccinia</taxon>
    </lineage>
</organism>